<protein>
    <recommendedName>
        <fullName evidence="3">RNA polymerase sigma factor</fullName>
    </recommendedName>
</protein>
<keyword evidence="2" id="KW-1185">Reference proteome</keyword>
<reference evidence="1 2" key="1">
    <citation type="submission" date="2024-02" db="EMBL/GenBank/DDBJ databases">
        <title>Rhodopirellula caenicola NBRC 110016.</title>
        <authorList>
            <person name="Ichikawa N."/>
            <person name="Katano-Makiyama Y."/>
            <person name="Hidaka K."/>
        </authorList>
    </citation>
    <scope>NUCLEOTIDE SEQUENCE [LARGE SCALE GENOMIC DNA]</scope>
    <source>
        <strain evidence="1 2">NBRC 110016</strain>
    </source>
</reference>
<dbReference type="EMBL" id="BAABRO010000012">
    <property type="protein sequence ID" value="GAA5509208.1"/>
    <property type="molecule type" value="Genomic_DNA"/>
</dbReference>
<sequence length="214" mass="24945">MSFPFPSQFATSPACRVDADPNAHCQSLADDAFTQTVIRRKVRQLLTYPEFAQHEAEDIHQELQTRLEEAMRLHDDDVGHRNPYITMIVDRQASHLLKFRRWKTRADLGTSSLNVMIESGGEYRELLQCVSDDDRRRRLETAELSETDLVDMRNDLSVVIAKLPDEWQRFMKLRLNHSVAECSRIMNVPRSTLKSWLPKIAEIFQEEGLRDYIV</sequence>
<evidence type="ECO:0000313" key="1">
    <source>
        <dbReference type="EMBL" id="GAA5509208.1"/>
    </source>
</evidence>
<accession>A0ABP9VYB6</accession>
<evidence type="ECO:0000313" key="2">
    <source>
        <dbReference type="Proteomes" id="UP001416858"/>
    </source>
</evidence>
<dbReference type="Proteomes" id="UP001416858">
    <property type="component" value="Unassembled WGS sequence"/>
</dbReference>
<gene>
    <name evidence="1" type="ORF">Rcae01_04706</name>
</gene>
<organism evidence="1 2">
    <name type="scientific">Novipirellula caenicola</name>
    <dbReference type="NCBI Taxonomy" id="1536901"/>
    <lineage>
        <taxon>Bacteria</taxon>
        <taxon>Pseudomonadati</taxon>
        <taxon>Planctomycetota</taxon>
        <taxon>Planctomycetia</taxon>
        <taxon>Pirellulales</taxon>
        <taxon>Pirellulaceae</taxon>
        <taxon>Novipirellula</taxon>
    </lineage>
</organism>
<evidence type="ECO:0008006" key="3">
    <source>
        <dbReference type="Google" id="ProtNLM"/>
    </source>
</evidence>
<name>A0ABP9VYB6_9BACT</name>
<dbReference type="RefSeq" id="WP_345686068.1">
    <property type="nucleotide sequence ID" value="NZ_BAABRO010000012.1"/>
</dbReference>
<comment type="caution">
    <text evidence="1">The sequence shown here is derived from an EMBL/GenBank/DDBJ whole genome shotgun (WGS) entry which is preliminary data.</text>
</comment>
<proteinExistence type="predicted"/>